<evidence type="ECO:0000256" key="2">
    <source>
        <dbReference type="ARBA" id="ARBA00022692"/>
    </source>
</evidence>
<proteinExistence type="inferred from homology"/>
<feature type="domain" description="p-hydroxybenzoic acid efflux pump subunit AaeA-like beta-barrel" evidence="7">
    <location>
        <begin position="188"/>
        <end position="283"/>
    </location>
</feature>
<evidence type="ECO:0000256" key="4">
    <source>
        <dbReference type="ARBA" id="ARBA00023136"/>
    </source>
</evidence>
<evidence type="ECO:0000256" key="5">
    <source>
        <dbReference type="SAM" id="Coils"/>
    </source>
</evidence>
<dbReference type="Gene3D" id="2.40.30.170">
    <property type="match status" value="1"/>
</dbReference>
<dbReference type="AlphaFoldDB" id="A0A371X8B0"/>
<protein>
    <submittedName>
        <fullName evidence="8">HlyD family secretion protein</fullName>
    </submittedName>
</protein>
<comment type="similarity">
    <text evidence="1">Belongs to the membrane fusion protein (MFP) (TC 8.A.1) family.</text>
</comment>
<keyword evidence="4" id="KW-0472">Membrane</keyword>
<evidence type="ECO:0000256" key="1">
    <source>
        <dbReference type="ARBA" id="ARBA00009477"/>
    </source>
</evidence>
<dbReference type="PANTHER" id="PTHR30367:SF12">
    <property type="entry name" value="P-HYDROXYBENZOIC ACID EFFLUX PUMP SUBUNIT AAEA"/>
    <property type="match status" value="1"/>
</dbReference>
<dbReference type="InterPro" id="IPR058634">
    <property type="entry name" value="AaeA-lik-b-barrel"/>
</dbReference>
<keyword evidence="9" id="KW-1185">Reference proteome</keyword>
<dbReference type="InterPro" id="IPR006143">
    <property type="entry name" value="RND_pump_MFP"/>
</dbReference>
<dbReference type="Gene3D" id="2.40.50.100">
    <property type="match status" value="1"/>
</dbReference>
<evidence type="ECO:0000259" key="7">
    <source>
        <dbReference type="Pfam" id="PF25963"/>
    </source>
</evidence>
<name>A0A371X8B0_9HYPH</name>
<evidence type="ECO:0000313" key="8">
    <source>
        <dbReference type="EMBL" id="RFC65304.1"/>
    </source>
</evidence>
<keyword evidence="2" id="KW-0812">Transmembrane</keyword>
<evidence type="ECO:0000259" key="6">
    <source>
        <dbReference type="Pfam" id="PF25917"/>
    </source>
</evidence>
<evidence type="ECO:0000256" key="3">
    <source>
        <dbReference type="ARBA" id="ARBA00022989"/>
    </source>
</evidence>
<organism evidence="8 9">
    <name type="scientific">Fulvimarina endophytica</name>
    <dbReference type="NCBI Taxonomy" id="2293836"/>
    <lineage>
        <taxon>Bacteria</taxon>
        <taxon>Pseudomonadati</taxon>
        <taxon>Pseudomonadota</taxon>
        <taxon>Alphaproteobacteria</taxon>
        <taxon>Hyphomicrobiales</taxon>
        <taxon>Aurantimonadaceae</taxon>
        <taxon>Fulvimarina</taxon>
    </lineage>
</organism>
<comment type="caution">
    <text evidence="8">The sequence shown here is derived from an EMBL/GenBank/DDBJ whole genome shotgun (WGS) entry which is preliminary data.</text>
</comment>
<reference evidence="8 9" key="1">
    <citation type="submission" date="2018-08" db="EMBL/GenBank/DDBJ databases">
        <title>Fulvimarina sp. 85, whole genome shotgun sequence.</title>
        <authorList>
            <person name="Tuo L."/>
        </authorList>
    </citation>
    <scope>NUCLEOTIDE SEQUENCE [LARGE SCALE GENOMIC DNA]</scope>
    <source>
        <strain evidence="8 9">85</strain>
    </source>
</reference>
<evidence type="ECO:0000313" key="9">
    <source>
        <dbReference type="Proteomes" id="UP000264310"/>
    </source>
</evidence>
<feature type="coiled-coil region" evidence="5">
    <location>
        <begin position="75"/>
        <end position="149"/>
    </location>
</feature>
<dbReference type="Pfam" id="PF25963">
    <property type="entry name" value="Beta-barrel_AAEA"/>
    <property type="match status" value="1"/>
</dbReference>
<keyword evidence="5" id="KW-0175">Coiled coil</keyword>
<dbReference type="SUPFAM" id="SSF111369">
    <property type="entry name" value="HlyD-like secretion proteins"/>
    <property type="match status" value="1"/>
</dbReference>
<dbReference type="RefSeq" id="WP_116682202.1">
    <property type="nucleotide sequence ID" value="NZ_QURL01000002.1"/>
</dbReference>
<dbReference type="NCBIfam" id="TIGR01730">
    <property type="entry name" value="RND_mfp"/>
    <property type="match status" value="1"/>
</dbReference>
<dbReference type="Pfam" id="PF25917">
    <property type="entry name" value="BSH_RND"/>
    <property type="match status" value="1"/>
</dbReference>
<dbReference type="InterPro" id="IPR058625">
    <property type="entry name" value="MdtA-like_BSH"/>
</dbReference>
<dbReference type="PANTHER" id="PTHR30367">
    <property type="entry name" value="P-HYDROXYBENZOIC ACID EFFLUX PUMP SUBUNIT AAEA-RELATED"/>
    <property type="match status" value="1"/>
</dbReference>
<feature type="domain" description="Multidrug resistance protein MdtA-like barrel-sandwich hybrid" evidence="6">
    <location>
        <begin position="42"/>
        <end position="184"/>
    </location>
</feature>
<dbReference type="GO" id="GO:0016020">
    <property type="term" value="C:membrane"/>
    <property type="evidence" value="ECO:0007669"/>
    <property type="project" value="InterPro"/>
</dbReference>
<accession>A0A371X8B0</accession>
<dbReference type="InterPro" id="IPR050393">
    <property type="entry name" value="MFP_Efflux_Pump"/>
</dbReference>
<sequence length="310" mass="33559">MIIVRLLLTAAIVIAAVFGIVYVWTTYFEDPWTRDAYVRADVIEIASYVPGSITELSVVDNQKVTKGELLVRIDQTGYQLAVERAQAQVQEAEAQFRLEQQQAARLTALQDRDQAAVADVNVANAQLQAAAAEASLVAAQQQLRSANLDLERTTIVAPADGYVTNLTADVGDFVSAGTSFLAVVDENSFRIDAYFMETKLPDIAVGAPARIQLMAGNTTLSGKVQGIARGIYLPQANSSDLLQSPEASFQWIRLAQRIPVEIEISEHPDSLPLVAGQTATVIVEPVGNEENQGVIDRIGASMTRFLASFH</sequence>
<keyword evidence="3" id="KW-1133">Transmembrane helix</keyword>
<dbReference type="OrthoDB" id="9816569at2"/>
<dbReference type="Proteomes" id="UP000264310">
    <property type="component" value="Unassembled WGS sequence"/>
</dbReference>
<gene>
    <name evidence="8" type="ORF">DYI37_05580</name>
</gene>
<dbReference type="EMBL" id="QURL01000002">
    <property type="protein sequence ID" value="RFC65304.1"/>
    <property type="molecule type" value="Genomic_DNA"/>
</dbReference>
<dbReference type="GO" id="GO:0022857">
    <property type="term" value="F:transmembrane transporter activity"/>
    <property type="evidence" value="ECO:0007669"/>
    <property type="project" value="InterPro"/>
</dbReference>